<evidence type="ECO:0000259" key="7">
    <source>
        <dbReference type="SMART" id="SM00245"/>
    </source>
</evidence>
<dbReference type="GO" id="GO:0008236">
    <property type="term" value="F:serine-type peptidase activity"/>
    <property type="evidence" value="ECO:0007669"/>
    <property type="project" value="UniProtKB-KW"/>
</dbReference>
<comment type="similarity">
    <text evidence="1">Belongs to the peptidase S41A family.</text>
</comment>
<evidence type="ECO:0000256" key="3">
    <source>
        <dbReference type="ARBA" id="ARBA00022801"/>
    </source>
</evidence>
<dbReference type="EMBL" id="JRKJ01000023">
    <property type="protein sequence ID" value="KGQ17965.1"/>
    <property type="molecule type" value="Genomic_DNA"/>
</dbReference>
<dbReference type="SUPFAM" id="SSF52096">
    <property type="entry name" value="ClpP/crotonase"/>
    <property type="match status" value="1"/>
</dbReference>
<protein>
    <submittedName>
        <fullName evidence="8">Carboxyl-terminal protease</fullName>
    </submittedName>
</protein>
<dbReference type="GO" id="GO:0004175">
    <property type="term" value="F:endopeptidase activity"/>
    <property type="evidence" value="ECO:0007669"/>
    <property type="project" value="TreeGrafter"/>
</dbReference>
<dbReference type="InterPro" id="IPR001478">
    <property type="entry name" value="PDZ"/>
</dbReference>
<dbReference type="PANTHER" id="PTHR32060">
    <property type="entry name" value="TAIL-SPECIFIC PROTEASE"/>
    <property type="match status" value="1"/>
</dbReference>
<dbReference type="eggNOG" id="COG0793">
    <property type="taxonomic scope" value="Bacteria"/>
</dbReference>
<reference evidence="8 9" key="1">
    <citation type="submission" date="2014-09" db="EMBL/GenBank/DDBJ databases">
        <title>Genome sequences of Lysobacter dokdonensis DS-58.</title>
        <authorList>
            <person name="Kim J.F."/>
            <person name="Kwak M.-J."/>
        </authorList>
    </citation>
    <scope>NUCLEOTIDE SEQUENCE [LARGE SCALE GENOMIC DNA]</scope>
    <source>
        <strain evidence="8 9">DS-58</strain>
    </source>
</reference>
<proteinExistence type="inferred from homology"/>
<evidence type="ECO:0000259" key="6">
    <source>
        <dbReference type="SMART" id="SM00228"/>
    </source>
</evidence>
<dbReference type="InterPro" id="IPR005151">
    <property type="entry name" value="Tail-specific_protease"/>
</dbReference>
<dbReference type="GO" id="GO:0030288">
    <property type="term" value="C:outer membrane-bounded periplasmic space"/>
    <property type="evidence" value="ECO:0007669"/>
    <property type="project" value="TreeGrafter"/>
</dbReference>
<dbReference type="PANTHER" id="PTHR32060:SF22">
    <property type="entry name" value="CARBOXYL-TERMINAL-PROCESSING PEPTIDASE 3, CHLOROPLASTIC"/>
    <property type="match status" value="1"/>
</dbReference>
<dbReference type="Pfam" id="PF17804">
    <property type="entry name" value="TSP_NTD"/>
    <property type="match status" value="1"/>
</dbReference>
<dbReference type="InterPro" id="IPR040573">
    <property type="entry name" value="TSP_N"/>
</dbReference>
<dbReference type="STRING" id="1300345.LF41_1819"/>
<dbReference type="SUPFAM" id="SSF50156">
    <property type="entry name" value="PDZ domain-like"/>
    <property type="match status" value="1"/>
</dbReference>
<dbReference type="Proteomes" id="UP000030518">
    <property type="component" value="Unassembled WGS sequence"/>
</dbReference>
<evidence type="ECO:0000256" key="4">
    <source>
        <dbReference type="ARBA" id="ARBA00022825"/>
    </source>
</evidence>
<comment type="caution">
    <text evidence="8">The sequence shown here is derived from an EMBL/GenBank/DDBJ whole genome shotgun (WGS) entry which is preliminary data.</text>
</comment>
<accession>A0A0A2WI83</accession>
<dbReference type="OrthoDB" id="9812068at2"/>
<dbReference type="Pfam" id="PF03572">
    <property type="entry name" value="Peptidase_S41"/>
    <property type="match status" value="1"/>
</dbReference>
<dbReference type="CDD" id="cd07560">
    <property type="entry name" value="Peptidase_S41_CPP"/>
    <property type="match status" value="1"/>
</dbReference>
<evidence type="ECO:0000313" key="8">
    <source>
        <dbReference type="EMBL" id="KGQ17965.1"/>
    </source>
</evidence>
<dbReference type="GO" id="GO:0006508">
    <property type="term" value="P:proteolysis"/>
    <property type="evidence" value="ECO:0007669"/>
    <property type="project" value="UniProtKB-KW"/>
</dbReference>
<dbReference type="Gene3D" id="3.30.750.44">
    <property type="match status" value="1"/>
</dbReference>
<keyword evidence="3" id="KW-0378">Hydrolase</keyword>
<keyword evidence="9" id="KW-1185">Reference proteome</keyword>
<feature type="chain" id="PRO_5001996296" evidence="5">
    <location>
        <begin position="23"/>
        <end position="601"/>
    </location>
</feature>
<evidence type="ECO:0000256" key="2">
    <source>
        <dbReference type="ARBA" id="ARBA00022670"/>
    </source>
</evidence>
<dbReference type="PROSITE" id="PS51257">
    <property type="entry name" value="PROKAR_LIPOPROTEIN"/>
    <property type="match status" value="1"/>
</dbReference>
<sequence length="601" mass="64243">MVNRFGAVSALSLVLACSAALAQVPEEKTFDPGMAIRMVHGLVSDTRFDYFAGRPQEGRAQRLFDLWIETFDPNAMYASTADLAPLQDRRDALLQVAKKEDFAAALSLADAMKALAIARLEAAKSGIDAAIADKAADDWSARTADSPRAPDAAALDVLWARKLRHQVRDLRKTGQQDAQVRDVLRRYYDAAATRIRGLGSDDIIEGFIDAYANAVDPDADFMPPPRATDMAELKQSKWSDLGIGLVLRSDGLETRVESALPGSAAHFAGIARGDRLLEIADGPGGAFVDVFGEPLDKTIERLRGPAGSKVRMRLQDSDGLIRVVDVGRAKSPTNPLGYETEQSTLHLDGKTIGVLRPGSLYVDWDARARKQPDYASASRDVHRLLGEMQAAGVDAVVLDLRNNGGGALSEGIDMAGAFAGKRTMVLIHEQGGRTSNEVAKVDAAWDGPLVVLVDRGTASGAELIAAALQDHGRAVIAGEPTYGRGTIQSLIDLDRWPSPGTKRMGQLKMTIAAMYRVNGATLEQGVEPDVAFASTQPREPRTRHVLVGPRISTKVDIARPVVDRARFAGQRPLPAATPSQTDPTLGAAAALAAEIAAAVSR</sequence>
<gene>
    <name evidence="8" type="ORF">LF41_1819</name>
</gene>
<dbReference type="RefSeq" id="WP_036171372.1">
    <property type="nucleotide sequence ID" value="NZ_JRKJ01000023.1"/>
</dbReference>
<feature type="domain" description="PDZ" evidence="6">
    <location>
        <begin position="241"/>
        <end position="318"/>
    </location>
</feature>
<feature type="domain" description="Tail specific protease" evidence="7">
    <location>
        <begin position="319"/>
        <end position="533"/>
    </location>
</feature>
<keyword evidence="2 8" id="KW-0645">Protease</keyword>
<organism evidence="8 9">
    <name type="scientific">Lysobacter dokdonensis DS-58</name>
    <dbReference type="NCBI Taxonomy" id="1300345"/>
    <lineage>
        <taxon>Bacteria</taxon>
        <taxon>Pseudomonadati</taxon>
        <taxon>Pseudomonadota</taxon>
        <taxon>Gammaproteobacteria</taxon>
        <taxon>Lysobacterales</taxon>
        <taxon>Lysobacteraceae</taxon>
        <taxon>Noviluteimonas</taxon>
    </lineage>
</organism>
<dbReference type="SMART" id="SM00245">
    <property type="entry name" value="TSPc"/>
    <property type="match status" value="1"/>
</dbReference>
<dbReference type="GO" id="GO:0007165">
    <property type="term" value="P:signal transduction"/>
    <property type="evidence" value="ECO:0007669"/>
    <property type="project" value="TreeGrafter"/>
</dbReference>
<dbReference type="InterPro" id="IPR029045">
    <property type="entry name" value="ClpP/crotonase-like_dom_sf"/>
</dbReference>
<keyword evidence="5" id="KW-0732">Signal</keyword>
<dbReference type="Gene3D" id="3.90.226.10">
    <property type="entry name" value="2-enoyl-CoA Hydratase, Chain A, domain 1"/>
    <property type="match status" value="1"/>
</dbReference>
<dbReference type="InterPro" id="IPR036034">
    <property type="entry name" value="PDZ_sf"/>
</dbReference>
<dbReference type="Gene3D" id="2.30.42.10">
    <property type="match status" value="1"/>
</dbReference>
<evidence type="ECO:0000256" key="5">
    <source>
        <dbReference type="SAM" id="SignalP"/>
    </source>
</evidence>
<feature type="signal peptide" evidence="5">
    <location>
        <begin position="1"/>
        <end position="22"/>
    </location>
</feature>
<keyword evidence="4" id="KW-0720">Serine protease</keyword>
<evidence type="ECO:0000313" key="9">
    <source>
        <dbReference type="Proteomes" id="UP000030518"/>
    </source>
</evidence>
<dbReference type="SMART" id="SM00228">
    <property type="entry name" value="PDZ"/>
    <property type="match status" value="1"/>
</dbReference>
<evidence type="ECO:0000256" key="1">
    <source>
        <dbReference type="ARBA" id="ARBA00009179"/>
    </source>
</evidence>
<dbReference type="PATRIC" id="fig|1300345.3.peg.2866"/>
<dbReference type="AlphaFoldDB" id="A0A0A2WI83"/>
<dbReference type="InterPro" id="IPR004447">
    <property type="entry name" value="Peptidase_S41A"/>
</dbReference>
<name>A0A0A2WI83_9GAMM</name>